<accession>A0ABU7JEH3</accession>
<evidence type="ECO:0000256" key="2">
    <source>
        <dbReference type="ARBA" id="ARBA00023004"/>
    </source>
</evidence>
<dbReference type="RefSeq" id="WP_330087422.1">
    <property type="nucleotide sequence ID" value="NZ_JAUGZK010000004.1"/>
</dbReference>
<dbReference type="InterPro" id="IPR010376">
    <property type="entry name" value="GBBH-like_N"/>
</dbReference>
<dbReference type="Gene3D" id="3.30.2020.30">
    <property type="match status" value="1"/>
</dbReference>
<dbReference type="EMBL" id="JAUGZK010000004">
    <property type="protein sequence ID" value="MEE2024087.1"/>
    <property type="molecule type" value="Genomic_DNA"/>
</dbReference>
<protein>
    <submittedName>
        <fullName evidence="4">Gamma-butyrobetaine hydroxylase-like domain-containing protein</fullName>
    </submittedName>
</protein>
<dbReference type="InterPro" id="IPR038492">
    <property type="entry name" value="GBBH-like_N_sf"/>
</dbReference>
<reference evidence="4 5" key="1">
    <citation type="submission" date="2023-06" db="EMBL/GenBank/DDBJ databases">
        <title>Alkalimonas sp., MEB004 an alkaliphilic bacterium isolated from Lonar Lake, India.</title>
        <authorList>
            <person name="Joshi A."/>
            <person name="Thite S."/>
        </authorList>
    </citation>
    <scope>NUCLEOTIDE SEQUENCE [LARGE SCALE GENOMIC DNA]</scope>
    <source>
        <strain evidence="4 5">MEB004</strain>
    </source>
</reference>
<evidence type="ECO:0000313" key="4">
    <source>
        <dbReference type="EMBL" id="MEE2024087.1"/>
    </source>
</evidence>
<keyword evidence="1" id="KW-0479">Metal-binding</keyword>
<organism evidence="4 5">
    <name type="scientific">Alkalimonas mucilaginosa</name>
    <dbReference type="NCBI Taxonomy" id="3057676"/>
    <lineage>
        <taxon>Bacteria</taxon>
        <taxon>Pseudomonadati</taxon>
        <taxon>Pseudomonadota</taxon>
        <taxon>Gammaproteobacteria</taxon>
        <taxon>Alkalimonas</taxon>
    </lineage>
</organism>
<keyword evidence="5" id="KW-1185">Reference proteome</keyword>
<evidence type="ECO:0000259" key="3">
    <source>
        <dbReference type="Pfam" id="PF06155"/>
    </source>
</evidence>
<name>A0ABU7JEH3_9GAMM</name>
<sequence>MTKAAVVRKLHYHRRSKQLELHFADGSSATLSAEFLRVHSPSAEVQGHGKPVLVVNKQAVGIERLEPSGHYGVRICFDDGHQTGIYRWAYLQQLATEQARLWQQYQQRLATTKAQQDNVPIRFIDASAPPHRD</sequence>
<dbReference type="PANTHER" id="PTHR35303:SF5">
    <property type="entry name" value="OS02G0197800 PROTEIN"/>
    <property type="match status" value="1"/>
</dbReference>
<keyword evidence="2" id="KW-0408">Iron</keyword>
<proteinExistence type="predicted"/>
<dbReference type="Pfam" id="PF06155">
    <property type="entry name" value="GBBH-like_N"/>
    <property type="match status" value="1"/>
</dbReference>
<evidence type="ECO:0000256" key="1">
    <source>
        <dbReference type="ARBA" id="ARBA00022723"/>
    </source>
</evidence>
<gene>
    <name evidence="4" type="ORF">QWF21_07490</name>
</gene>
<comment type="caution">
    <text evidence="4">The sequence shown here is derived from an EMBL/GenBank/DDBJ whole genome shotgun (WGS) entry which is preliminary data.</text>
</comment>
<dbReference type="PANTHER" id="PTHR35303">
    <property type="entry name" value="OS02G0197800 PROTEIN"/>
    <property type="match status" value="1"/>
</dbReference>
<evidence type="ECO:0000313" key="5">
    <source>
        <dbReference type="Proteomes" id="UP001339167"/>
    </source>
</evidence>
<feature type="domain" description="Gamma-butyrobetaine hydroxylase-like N-terminal" evidence="3">
    <location>
        <begin position="11"/>
        <end position="91"/>
    </location>
</feature>
<dbReference type="Proteomes" id="UP001339167">
    <property type="component" value="Unassembled WGS sequence"/>
</dbReference>